<dbReference type="PROSITE" id="PS50043">
    <property type="entry name" value="HTH_LUXR_2"/>
    <property type="match status" value="1"/>
</dbReference>
<dbReference type="PRINTS" id="PR00038">
    <property type="entry name" value="HTHLUXR"/>
</dbReference>
<dbReference type="SUPFAM" id="SSF46894">
    <property type="entry name" value="C-terminal effector domain of the bipartite response regulators"/>
    <property type="match status" value="1"/>
</dbReference>
<dbReference type="GO" id="GO:0006355">
    <property type="term" value="P:regulation of DNA-templated transcription"/>
    <property type="evidence" value="ECO:0007669"/>
    <property type="project" value="InterPro"/>
</dbReference>
<proteinExistence type="predicted"/>
<name>A0A117INL9_MYCTH</name>
<dbReference type="InterPro" id="IPR036388">
    <property type="entry name" value="WH-like_DNA-bd_sf"/>
</dbReference>
<evidence type="ECO:0000313" key="5">
    <source>
        <dbReference type="EMBL" id="GAT17066.1"/>
    </source>
</evidence>
<comment type="caution">
    <text evidence="5">The sequence shown here is derived from an EMBL/GenBank/DDBJ whole genome shotgun (WGS) entry which is preliminary data.</text>
</comment>
<keyword evidence="2 5" id="KW-0238">DNA-binding</keyword>
<dbReference type="InterPro" id="IPR016032">
    <property type="entry name" value="Sig_transdc_resp-reg_C-effctor"/>
</dbReference>
<organism evidence="5 6">
    <name type="scientific">Mycolicibacterium thermoresistibile</name>
    <name type="common">Mycobacterium thermoresistibile</name>
    <dbReference type="NCBI Taxonomy" id="1797"/>
    <lineage>
        <taxon>Bacteria</taxon>
        <taxon>Bacillati</taxon>
        <taxon>Actinomycetota</taxon>
        <taxon>Actinomycetes</taxon>
        <taxon>Mycobacteriales</taxon>
        <taxon>Mycobacteriaceae</taxon>
        <taxon>Mycolicibacterium</taxon>
    </lineage>
</organism>
<protein>
    <submittedName>
        <fullName evidence="5">Response regulator containing a CheY-like receiver domain and an HTH DNA-binding domain</fullName>
    </submittedName>
</protein>
<keyword evidence="3" id="KW-0804">Transcription</keyword>
<dbReference type="EMBL" id="BCTB01000050">
    <property type="protein sequence ID" value="GAT17066.1"/>
    <property type="molecule type" value="Genomic_DNA"/>
</dbReference>
<feature type="domain" description="HTH luxR-type" evidence="4">
    <location>
        <begin position="776"/>
        <end position="841"/>
    </location>
</feature>
<dbReference type="OMA" id="AYRPWPR"/>
<dbReference type="PROSITE" id="PS00622">
    <property type="entry name" value="HTH_LUXR_1"/>
    <property type="match status" value="1"/>
</dbReference>
<evidence type="ECO:0000259" key="4">
    <source>
        <dbReference type="PROSITE" id="PS50043"/>
    </source>
</evidence>
<dbReference type="GO" id="GO:0003677">
    <property type="term" value="F:DNA binding"/>
    <property type="evidence" value="ECO:0007669"/>
    <property type="project" value="UniProtKB-KW"/>
</dbReference>
<evidence type="ECO:0000256" key="3">
    <source>
        <dbReference type="ARBA" id="ARBA00023163"/>
    </source>
</evidence>
<dbReference type="NCBIfam" id="NF038181">
    <property type="entry name" value="reg_ATPase_IniR"/>
    <property type="match status" value="1"/>
</dbReference>
<dbReference type="InterPro" id="IPR000792">
    <property type="entry name" value="Tscrpt_reg_LuxR_C"/>
</dbReference>
<reference evidence="6" key="2">
    <citation type="submission" date="2016-02" db="EMBL/GenBank/DDBJ databases">
        <title>Draft genome sequence of five rapidly growing Mycobacterium species.</title>
        <authorList>
            <person name="Katahira K."/>
            <person name="Gotou Y."/>
            <person name="Iida K."/>
            <person name="Ogura Y."/>
            <person name="Hayashi T."/>
        </authorList>
    </citation>
    <scope>NUCLEOTIDE SEQUENCE [LARGE SCALE GENOMIC DNA]</scope>
    <source>
        <strain evidence="6">JCM6362</strain>
    </source>
</reference>
<reference evidence="5 6" key="1">
    <citation type="journal article" date="2016" name="Genome Announc.">
        <title>Draft Genome Sequences of Five Rapidly Growing Mycobacterium Species, M. thermoresistibile, M. fortuitum subsp. acetamidolyticum, M. canariasense, M. brisbanense, and M. novocastrense.</title>
        <authorList>
            <person name="Katahira K."/>
            <person name="Ogura Y."/>
            <person name="Gotoh Y."/>
            <person name="Hayashi T."/>
        </authorList>
    </citation>
    <scope>NUCLEOTIDE SEQUENCE [LARGE SCALE GENOMIC DNA]</scope>
    <source>
        <strain evidence="5 6">JCM6362</strain>
    </source>
</reference>
<dbReference type="SMART" id="SM00421">
    <property type="entry name" value="HTH_LUXR"/>
    <property type="match status" value="1"/>
</dbReference>
<dbReference type="Pfam" id="PF00196">
    <property type="entry name" value="GerE"/>
    <property type="match status" value="1"/>
</dbReference>
<sequence length="849" mass="87986">MAALAAAPTTPVKKMVTGGIGTGKSTVLTAVRDMLRAAGVEVITWAPKPGDPAGTAIVVDDVHLLDDDDLSRLTERVTDTAATVIVAAEPLAHHAGLRGLTTVLERENPLTRLRPLTLPELTESAATILGAGPAPDVVRTVLSATAGLPFLVRPALAALGTATGEPVAAVVTRAARVALVDRLHRLDEPVLDTLLICSLSPDLGPDDVAAALKVSPDTAAALVDRARATGLLDPSLSGGFLQTVHRGVAQVSGAARHHDIELALLASQIEMSTLSADLALRMAEHGLHDDRLAEALADLAARTRGQPARAARLYRAAAGAGATALSARLADALALSGDCTTAARLADDLLTSSDPAERAAGVRIGASIAVHDGSAGQAAELFRWLGPYPDAFVSAAGAVVSIAAGDAAAARAALGAENAGPPTTTARAARSIADGLLASLDQPYPSAVARLSQAISVADQQPPGVAPDSPAALVTLAALHGGDPVRARSVISRAVRAGAPPPHRSGTTPDPGTGISDAAFFDHRHRLLLGWVRMLDGQLSAAGADVARLPLADLHRRDALWAAALQTAIARRGGDTGAMQKHWYTAMEVLAEYSVDLFSLLPLGELWVAAARMRQIDRLRHPLDEAFGLLDALGNPVLWSVPLHWAGVHAGILANAPDAVAPHGQALTAASRDEAADSAFAKVLAHAGRTWLRVLANHVEADEVTAAARALSQVGLTWDATRLAGQAALHTPDSRVSAAMLQLARDLKQTVDNQEPAESADAPEVARAPLAAAAAATRPAAKLSEREREVAELLLRGLPYREIGNQLFISAKTVEHHVARIRRRLGAESRSEMLSMLRALLEPAGSEPT</sequence>
<accession>A0A117INL9</accession>
<dbReference type="Proteomes" id="UP000069654">
    <property type="component" value="Unassembled WGS sequence"/>
</dbReference>
<evidence type="ECO:0000313" key="6">
    <source>
        <dbReference type="Proteomes" id="UP000069654"/>
    </source>
</evidence>
<dbReference type="PANTHER" id="PTHR44688:SF16">
    <property type="entry name" value="DNA-BINDING TRANSCRIPTIONAL ACTIVATOR DEVR_DOSR"/>
    <property type="match status" value="1"/>
</dbReference>
<evidence type="ECO:0000256" key="2">
    <source>
        <dbReference type="ARBA" id="ARBA00023125"/>
    </source>
</evidence>
<dbReference type="Gene3D" id="1.10.10.10">
    <property type="entry name" value="Winged helix-like DNA-binding domain superfamily/Winged helix DNA-binding domain"/>
    <property type="match status" value="1"/>
</dbReference>
<gene>
    <name evidence="5" type="ORF">RMCT_4035</name>
</gene>
<dbReference type="PANTHER" id="PTHR44688">
    <property type="entry name" value="DNA-BINDING TRANSCRIPTIONAL ACTIVATOR DEVR_DOSR"/>
    <property type="match status" value="1"/>
</dbReference>
<keyword evidence="1" id="KW-0805">Transcription regulation</keyword>
<dbReference type="STRING" id="1797.RMCT_4035"/>
<evidence type="ECO:0000256" key="1">
    <source>
        <dbReference type="ARBA" id="ARBA00023015"/>
    </source>
</evidence>
<dbReference type="AlphaFoldDB" id="A0A117INL9"/>
<dbReference type="CDD" id="cd06170">
    <property type="entry name" value="LuxR_C_like"/>
    <property type="match status" value="1"/>
</dbReference>